<dbReference type="Proteomes" id="UP000036681">
    <property type="component" value="Unplaced"/>
</dbReference>
<dbReference type="WBParaSite" id="ALUE_0001779601-mRNA-1">
    <property type="protein sequence ID" value="ALUE_0001779601-mRNA-1"/>
    <property type="gene ID" value="ALUE_0001779601"/>
</dbReference>
<accession>A0A0M3IHC4</accession>
<organism evidence="1 2">
    <name type="scientific">Ascaris lumbricoides</name>
    <name type="common">Giant roundworm</name>
    <dbReference type="NCBI Taxonomy" id="6252"/>
    <lineage>
        <taxon>Eukaryota</taxon>
        <taxon>Metazoa</taxon>
        <taxon>Ecdysozoa</taxon>
        <taxon>Nematoda</taxon>
        <taxon>Chromadorea</taxon>
        <taxon>Rhabditida</taxon>
        <taxon>Spirurina</taxon>
        <taxon>Ascaridomorpha</taxon>
        <taxon>Ascaridoidea</taxon>
        <taxon>Ascarididae</taxon>
        <taxon>Ascaris</taxon>
    </lineage>
</organism>
<name>A0A0M3IHC4_ASCLU</name>
<keyword evidence="1" id="KW-1185">Reference proteome</keyword>
<sequence length="63" mass="7299">MANMSRNTMLTEILQPKSLFCRQLIAWSFHFSHRKFSSFIVPNCQIGKTTSTISIIIYETSKN</sequence>
<dbReference type="AlphaFoldDB" id="A0A0M3IHC4"/>
<proteinExistence type="predicted"/>
<evidence type="ECO:0000313" key="2">
    <source>
        <dbReference type="WBParaSite" id="ALUE_0001779601-mRNA-1"/>
    </source>
</evidence>
<evidence type="ECO:0000313" key="1">
    <source>
        <dbReference type="Proteomes" id="UP000036681"/>
    </source>
</evidence>
<protein>
    <submittedName>
        <fullName evidence="2">Ovule protein</fullName>
    </submittedName>
</protein>
<reference evidence="2" key="1">
    <citation type="submission" date="2017-02" db="UniProtKB">
        <authorList>
            <consortium name="WormBaseParasite"/>
        </authorList>
    </citation>
    <scope>IDENTIFICATION</scope>
</reference>